<sequence>PRIPTLRKFYRSLYKLLPKRSIIIQNKKIKLFMSNRIITNIKNIGLVLMLLIGIISCEKDFEDIAVDLVDNNKFSVGDSTIEIISYNRSIERSRVDNNDFRRQPLSLLGVNNNNDFGHLKAAIISQLSLPTFGVNFGQNPLVDKVVLDIPYLVKDTTVIKEITDNNDTIYESIKTLDSIYGNKNIEYNITVNELGTFLNVLDPIDPSKPQEYYSDKNYQLLDQIYSDNFKPNVNDTVLYVDRELVIIGEDENGNPIHDVDTIKSANLIPSIKLNLDNGFFQNRFLDHDGSSDFDSNDNFRKYFRGVIVDANGMDGSVMNLNTKGSRVTIYYTNEVTKNEGANEDLNGNGIVGEENVLVKTKQAVDFPFLGVYSNNYIHDYTTGTINNLLVNPDMINGEEKLYVQGAGGSEAILDLISEEDLDEIRSKNWLINDAILTFYVDGIQEEVPQQLFLYNYEYGSNIPDLASPFFGPDVFGGKLEYKRELIPGSIPPKYKNIPEKYVFRITKYFSQLVDATNPKAPTKLALKNYVRTDTPDFTLIDTLVKPYNWIPKGVVLKGNLPIQNNDNRIKLEIFYSK</sequence>
<name>A0A3B0RMM5_9ZZZZ</name>
<evidence type="ECO:0000313" key="1">
    <source>
        <dbReference type="EMBL" id="VAV84805.1"/>
    </source>
</evidence>
<accession>A0A3B0RMM5</accession>
<dbReference type="EMBL" id="UOEB01000180">
    <property type="protein sequence ID" value="VAV84805.1"/>
    <property type="molecule type" value="Genomic_DNA"/>
</dbReference>
<dbReference type="InterPro" id="IPR025366">
    <property type="entry name" value="DUF4270"/>
</dbReference>
<proteinExistence type="predicted"/>
<gene>
    <name evidence="1" type="ORF">MNBD_BACTEROID02-1877</name>
</gene>
<reference evidence="1" key="1">
    <citation type="submission" date="2018-06" db="EMBL/GenBank/DDBJ databases">
        <authorList>
            <person name="Zhirakovskaya E."/>
        </authorList>
    </citation>
    <scope>NUCLEOTIDE SEQUENCE</scope>
</reference>
<dbReference type="AlphaFoldDB" id="A0A3B0RMM5"/>
<evidence type="ECO:0008006" key="2">
    <source>
        <dbReference type="Google" id="ProtNLM"/>
    </source>
</evidence>
<protein>
    <recommendedName>
        <fullName evidence="2">DUF4270 domain-containing protein</fullName>
    </recommendedName>
</protein>
<dbReference type="Pfam" id="PF14092">
    <property type="entry name" value="DUF4270"/>
    <property type="match status" value="1"/>
</dbReference>
<feature type="non-terminal residue" evidence="1">
    <location>
        <position position="1"/>
    </location>
</feature>
<organism evidence="1">
    <name type="scientific">hydrothermal vent metagenome</name>
    <dbReference type="NCBI Taxonomy" id="652676"/>
    <lineage>
        <taxon>unclassified sequences</taxon>
        <taxon>metagenomes</taxon>
        <taxon>ecological metagenomes</taxon>
    </lineage>
</organism>